<dbReference type="InterPro" id="IPR012914">
    <property type="entry name" value="PucR_dom"/>
</dbReference>
<accession>A0A7S7RAY5</accession>
<sequence length="459" mass="52268">MIIIQDVLKTTAFQNSEVLAGIKGLSNEVSTITVAEVPDSANWLRGGELVCTTAFFISNKVVHEKEWIESLIRNGASALAIKTSRFLGGLPSGLINVANQHDFPIISLPHEITWPAVIESFMDFFMNEQMKIMELVEDVQSSLINLVLENKSIQAIANKISILAGNPIILEDARLQVIAIGNLNSEELDKEILEHRIKPSFQKKILKSNYYKEIQKGVNIEKIEMSVKLDDKRDTNNIMIPIFTNETLYGFISLLECKRPHTPLDLIVLKNSTTAIALQLMKQYLNDQTSRKKTLALIEDIIQGRIHTQIIFEYDYLNINWSHPMITILADFEDLNKNNSFWDRSEEIISNIIKKRLKNHFGQVIIGNEGTFYTILISFSPSQLKKVTNLLRTELSQVLIELEQYYGKDKFRFGVGGVYEKLEKASRSYKEAKSALSIIKKYKRKGETAEIISILKFSH</sequence>
<gene>
    <name evidence="3" type="ORF">AWH56_021910</name>
</gene>
<dbReference type="Pfam" id="PF07905">
    <property type="entry name" value="PucR"/>
    <property type="match status" value="1"/>
</dbReference>
<keyword evidence="4" id="KW-1185">Reference proteome</keyword>
<name>A0A7S7RAY5_9BACI</name>
<dbReference type="PANTHER" id="PTHR33744">
    <property type="entry name" value="CARBOHYDRATE DIACID REGULATOR"/>
    <property type="match status" value="1"/>
</dbReference>
<dbReference type="AlphaFoldDB" id="A0A7S7RAY5"/>
<reference evidence="3 4" key="1">
    <citation type="journal article" date="2017" name="Genome Announc.">
        <title>Draft Genome Sequences of Four Alkaliphilic Bacteria Belonging to the Anaerobacillus Genus.</title>
        <authorList>
            <person name="Bassil N.M."/>
            <person name="Lloyd J.R."/>
        </authorList>
    </citation>
    <scope>NUCLEOTIDE SEQUENCE [LARGE SCALE GENOMIC DNA]</scope>
    <source>
        <strain evidence="3 4">NB2006</strain>
    </source>
</reference>
<dbReference type="Proteomes" id="UP000180175">
    <property type="component" value="Chromosome"/>
</dbReference>
<evidence type="ECO:0000313" key="4">
    <source>
        <dbReference type="Proteomes" id="UP000180175"/>
    </source>
</evidence>
<dbReference type="Gene3D" id="3.30.450.40">
    <property type="match status" value="1"/>
</dbReference>
<dbReference type="PANTHER" id="PTHR33744:SF1">
    <property type="entry name" value="DNA-BINDING TRANSCRIPTIONAL ACTIVATOR ADER"/>
    <property type="match status" value="1"/>
</dbReference>
<dbReference type="EMBL" id="CP063356">
    <property type="protein sequence ID" value="QOY35317.1"/>
    <property type="molecule type" value="Genomic_DNA"/>
</dbReference>
<protein>
    <submittedName>
        <fullName evidence="3">PucR family transcriptional regulator ligand-binding domain-containing protein</fullName>
    </submittedName>
</protein>
<dbReference type="RefSeq" id="WP_182080852.1">
    <property type="nucleotide sequence ID" value="NZ_CP063356.2"/>
</dbReference>
<reference evidence="3 4" key="2">
    <citation type="journal article" date="2019" name="Int. J. Syst. Evol. Microbiol.">
        <title>Anaerobacillus isosaccharinicus sp. nov., an alkaliphilic bacterium which degrades isosaccharinic acid.</title>
        <authorList>
            <person name="Bassil N.M."/>
            <person name="Lloyd J.R."/>
        </authorList>
    </citation>
    <scope>NUCLEOTIDE SEQUENCE [LARGE SCALE GENOMIC DNA]</scope>
    <source>
        <strain evidence="3 4">NB2006</strain>
    </source>
</reference>
<feature type="domain" description="CdaR GGDEF-like" evidence="2">
    <location>
        <begin position="316"/>
        <end position="438"/>
    </location>
</feature>
<dbReference type="Pfam" id="PF17853">
    <property type="entry name" value="GGDEF_2"/>
    <property type="match status" value="1"/>
</dbReference>
<evidence type="ECO:0000259" key="2">
    <source>
        <dbReference type="Pfam" id="PF17853"/>
    </source>
</evidence>
<dbReference type="KEGG" id="aia:AWH56_021910"/>
<evidence type="ECO:0000313" key="3">
    <source>
        <dbReference type="EMBL" id="QOY35317.1"/>
    </source>
</evidence>
<dbReference type="InterPro" id="IPR029016">
    <property type="entry name" value="GAF-like_dom_sf"/>
</dbReference>
<feature type="domain" description="Purine catabolism PurC-like" evidence="1">
    <location>
        <begin position="6"/>
        <end position="123"/>
    </location>
</feature>
<dbReference type="InterPro" id="IPR051448">
    <property type="entry name" value="CdaR-like_regulators"/>
</dbReference>
<organism evidence="3 4">
    <name type="scientific">Anaerobacillus isosaccharinicus</name>
    <dbReference type="NCBI Taxonomy" id="1532552"/>
    <lineage>
        <taxon>Bacteria</taxon>
        <taxon>Bacillati</taxon>
        <taxon>Bacillota</taxon>
        <taxon>Bacilli</taxon>
        <taxon>Bacillales</taxon>
        <taxon>Bacillaceae</taxon>
        <taxon>Anaerobacillus</taxon>
    </lineage>
</organism>
<dbReference type="InterPro" id="IPR041522">
    <property type="entry name" value="CdaR_GGDEF"/>
</dbReference>
<proteinExistence type="predicted"/>
<evidence type="ECO:0000259" key="1">
    <source>
        <dbReference type="Pfam" id="PF07905"/>
    </source>
</evidence>